<accession>A0A7I8D6M0</accession>
<dbReference type="Pfam" id="PF03374">
    <property type="entry name" value="ANT"/>
    <property type="match status" value="1"/>
</dbReference>
<keyword evidence="3" id="KW-1185">Reference proteome</keyword>
<proteinExistence type="predicted"/>
<dbReference type="PROSITE" id="PS51750">
    <property type="entry name" value="BRO_N"/>
    <property type="match status" value="1"/>
</dbReference>
<dbReference type="Pfam" id="PF02498">
    <property type="entry name" value="Bro-N"/>
    <property type="match status" value="1"/>
</dbReference>
<dbReference type="GO" id="GO:0003677">
    <property type="term" value="F:DNA binding"/>
    <property type="evidence" value="ECO:0007669"/>
    <property type="project" value="InterPro"/>
</dbReference>
<dbReference type="Proteomes" id="UP000593890">
    <property type="component" value="Chromosome"/>
</dbReference>
<evidence type="ECO:0000259" key="1">
    <source>
        <dbReference type="PROSITE" id="PS51750"/>
    </source>
</evidence>
<name>A0A7I8D6M0_9FIRM</name>
<reference evidence="3" key="1">
    <citation type="submission" date="2020-07" db="EMBL/GenBank/DDBJ databases">
        <title>Complete genome sequencing of Clostridia bacterium strain 12CBH8.</title>
        <authorList>
            <person name="Sakamoto M."/>
            <person name="Murakami T."/>
            <person name="Mori H."/>
        </authorList>
    </citation>
    <scope>NUCLEOTIDE SEQUENCE [LARGE SCALE GENOMIC DNA]</scope>
    <source>
        <strain evidence="3">12CBH8</strain>
    </source>
</reference>
<dbReference type="InterPro" id="IPR005039">
    <property type="entry name" value="Ant_C"/>
</dbReference>
<dbReference type="PANTHER" id="PTHR36180:SF2">
    <property type="entry name" value="BRO FAMILY PROTEIN"/>
    <property type="match status" value="1"/>
</dbReference>
<dbReference type="SMART" id="SM01040">
    <property type="entry name" value="Bro-N"/>
    <property type="match status" value="1"/>
</dbReference>
<evidence type="ECO:0000313" key="3">
    <source>
        <dbReference type="Proteomes" id="UP000593890"/>
    </source>
</evidence>
<organism evidence="2 3">
    <name type="scientific">Solibaculum mannosilyticum</name>
    <dbReference type="NCBI Taxonomy" id="2780922"/>
    <lineage>
        <taxon>Bacteria</taxon>
        <taxon>Bacillati</taxon>
        <taxon>Bacillota</taxon>
        <taxon>Clostridia</taxon>
        <taxon>Eubacteriales</taxon>
        <taxon>Oscillospiraceae</taxon>
        <taxon>Solibaculum</taxon>
    </lineage>
</organism>
<dbReference type="KEGG" id="sman:C12CBH8_15020"/>
<dbReference type="EMBL" id="AP023321">
    <property type="protein sequence ID" value="BCI60863.1"/>
    <property type="molecule type" value="Genomic_DNA"/>
</dbReference>
<dbReference type="InterPro" id="IPR003497">
    <property type="entry name" value="BRO_N_domain"/>
</dbReference>
<evidence type="ECO:0000313" key="2">
    <source>
        <dbReference type="EMBL" id="BCI60863.1"/>
    </source>
</evidence>
<protein>
    <submittedName>
        <fullName evidence="2">Putative antirepressor - phage associated</fullName>
    </submittedName>
</protein>
<dbReference type="PANTHER" id="PTHR36180">
    <property type="entry name" value="DNA-BINDING PROTEIN-RELATED-RELATED"/>
    <property type="match status" value="1"/>
</dbReference>
<feature type="domain" description="Bro-N" evidence="1">
    <location>
        <begin position="1"/>
        <end position="102"/>
    </location>
</feature>
<sequence>MKELQIFRNPEFGEIRAIEHEGDAWFMAVDVCRALDIGNPTQALTRLDDDECTLISNEGGHEANYVNEPGLYSLVLGSRKQGAKNFKRWITHEVLPSIRKHGAYMTPETLEAAILNPDTMIKLCTALKDEQDKRKALEIANSALTVDNAIMKPKADYFDDLVDRNLNTGIRETAKELGVKEKTFVSALIAMKYLYRDKKGKLQPYAQYADDLFVLKECYNEKTQWSGTQLLITPKGRETFRLLCLHSA</sequence>
<dbReference type="AlphaFoldDB" id="A0A7I8D6M0"/>
<gene>
    <name evidence="2" type="ORF">C12CBH8_15020</name>
</gene>
<dbReference type="RefSeq" id="WP_215532938.1">
    <property type="nucleotide sequence ID" value="NZ_AP023321.1"/>
</dbReference>